<comment type="subcellular location">
    <subcellularLocation>
        <location evidence="1">Cell membrane</location>
    </subcellularLocation>
</comment>
<keyword evidence="13 19" id="KW-0472">Membrane</keyword>
<keyword evidence="7" id="KW-0645">Protease</keyword>
<name>A0A2Z4G9M1_9BACT</name>
<keyword evidence="9" id="KW-0808">Transferase</keyword>
<comment type="similarity">
    <text evidence="3">In the C-terminal section; belongs to the transpeptidase family.</text>
</comment>
<dbReference type="Pfam" id="PF00912">
    <property type="entry name" value="Transgly"/>
    <property type="match status" value="1"/>
</dbReference>
<evidence type="ECO:0000256" key="19">
    <source>
        <dbReference type="SAM" id="Phobius"/>
    </source>
</evidence>
<dbReference type="GO" id="GO:0006508">
    <property type="term" value="P:proteolysis"/>
    <property type="evidence" value="ECO:0007669"/>
    <property type="project" value="UniProtKB-KW"/>
</dbReference>
<dbReference type="InterPro" id="IPR001460">
    <property type="entry name" value="PCN-bd_Tpept"/>
</dbReference>
<dbReference type="EMBL" id="CP029480">
    <property type="protein sequence ID" value="AWV97780.1"/>
    <property type="molecule type" value="Genomic_DNA"/>
</dbReference>
<evidence type="ECO:0000256" key="13">
    <source>
        <dbReference type="ARBA" id="ARBA00023136"/>
    </source>
</evidence>
<protein>
    <submittedName>
        <fullName evidence="22">Transglycosylase</fullName>
    </submittedName>
</protein>
<dbReference type="Proteomes" id="UP000249873">
    <property type="component" value="Chromosome"/>
</dbReference>
<keyword evidence="15" id="KW-0961">Cell wall biogenesis/degradation</keyword>
<evidence type="ECO:0000256" key="15">
    <source>
        <dbReference type="ARBA" id="ARBA00023316"/>
    </source>
</evidence>
<evidence type="ECO:0000313" key="23">
    <source>
        <dbReference type="Proteomes" id="UP000249873"/>
    </source>
</evidence>
<dbReference type="SUPFAM" id="SSF53955">
    <property type="entry name" value="Lysozyme-like"/>
    <property type="match status" value="1"/>
</dbReference>
<evidence type="ECO:0000256" key="16">
    <source>
        <dbReference type="ARBA" id="ARBA00034000"/>
    </source>
</evidence>
<dbReference type="SUPFAM" id="SSF56601">
    <property type="entry name" value="beta-lactamase/transpeptidase-like"/>
    <property type="match status" value="1"/>
</dbReference>
<accession>A0A2Z4G9M1</accession>
<feature type="region of interest" description="Disordered" evidence="18">
    <location>
        <begin position="759"/>
        <end position="784"/>
    </location>
</feature>
<dbReference type="GO" id="GO:0009002">
    <property type="term" value="F:serine-type D-Ala-D-Ala carboxypeptidase activity"/>
    <property type="evidence" value="ECO:0007669"/>
    <property type="project" value="UniProtKB-EC"/>
</dbReference>
<dbReference type="Pfam" id="PF00905">
    <property type="entry name" value="Transpeptidase"/>
    <property type="match status" value="1"/>
</dbReference>
<dbReference type="PANTHER" id="PTHR32282:SF11">
    <property type="entry name" value="PENICILLIN-BINDING PROTEIN 1B"/>
    <property type="match status" value="1"/>
</dbReference>
<dbReference type="GO" id="GO:0008658">
    <property type="term" value="F:penicillin binding"/>
    <property type="evidence" value="ECO:0007669"/>
    <property type="project" value="InterPro"/>
</dbReference>
<comment type="catalytic activity">
    <reaction evidence="17">
        <text>[GlcNAc-(1-&gt;4)-Mur2Ac(oyl-L-Ala-gamma-D-Glu-L-Lys-D-Ala-D-Ala)](n)-di-trans,octa-cis-undecaprenyl diphosphate + beta-D-GlcNAc-(1-&gt;4)-Mur2Ac(oyl-L-Ala-gamma-D-Glu-L-Lys-D-Ala-D-Ala)-di-trans,octa-cis-undecaprenyl diphosphate = [GlcNAc-(1-&gt;4)-Mur2Ac(oyl-L-Ala-gamma-D-Glu-L-Lys-D-Ala-D-Ala)](n+1)-di-trans,octa-cis-undecaprenyl diphosphate + di-trans,octa-cis-undecaprenyl diphosphate + H(+)</text>
        <dbReference type="Rhea" id="RHEA:23708"/>
        <dbReference type="Rhea" id="RHEA-COMP:9602"/>
        <dbReference type="Rhea" id="RHEA-COMP:9603"/>
        <dbReference type="ChEBI" id="CHEBI:15378"/>
        <dbReference type="ChEBI" id="CHEBI:58405"/>
        <dbReference type="ChEBI" id="CHEBI:60033"/>
        <dbReference type="ChEBI" id="CHEBI:78435"/>
        <dbReference type="EC" id="2.4.99.28"/>
    </reaction>
</comment>
<keyword evidence="19" id="KW-0812">Transmembrane</keyword>
<reference evidence="22 23" key="1">
    <citation type="submission" date="2018-05" db="EMBL/GenBank/DDBJ databases">
        <title>Complete genome sequence of Arcticibacterium luteifluviistationis SM1504T, a cytophagaceae bacterium isolated from Arctic surface seawater.</title>
        <authorList>
            <person name="Li Y."/>
            <person name="Qin Q.-L."/>
        </authorList>
    </citation>
    <scope>NUCLEOTIDE SEQUENCE [LARGE SCALE GENOMIC DNA]</scope>
    <source>
        <strain evidence="22 23">SM1504</strain>
    </source>
</reference>
<evidence type="ECO:0000256" key="14">
    <source>
        <dbReference type="ARBA" id="ARBA00023268"/>
    </source>
</evidence>
<evidence type="ECO:0000256" key="17">
    <source>
        <dbReference type="ARBA" id="ARBA00049902"/>
    </source>
</evidence>
<evidence type="ECO:0000259" key="21">
    <source>
        <dbReference type="Pfam" id="PF00912"/>
    </source>
</evidence>
<dbReference type="GO" id="GO:0005886">
    <property type="term" value="C:plasma membrane"/>
    <property type="evidence" value="ECO:0007669"/>
    <property type="project" value="UniProtKB-SubCell"/>
</dbReference>
<keyword evidence="5" id="KW-1003">Cell membrane</keyword>
<keyword evidence="12" id="KW-0573">Peptidoglycan synthesis</keyword>
<dbReference type="GO" id="GO:0071555">
    <property type="term" value="P:cell wall organization"/>
    <property type="evidence" value="ECO:0007669"/>
    <property type="project" value="UniProtKB-KW"/>
</dbReference>
<dbReference type="GO" id="GO:0030288">
    <property type="term" value="C:outer membrane-bounded periplasmic space"/>
    <property type="evidence" value="ECO:0007669"/>
    <property type="project" value="TreeGrafter"/>
</dbReference>
<organism evidence="22 23">
    <name type="scientific">Arcticibacterium luteifluviistationis</name>
    <dbReference type="NCBI Taxonomy" id="1784714"/>
    <lineage>
        <taxon>Bacteria</taxon>
        <taxon>Pseudomonadati</taxon>
        <taxon>Bacteroidota</taxon>
        <taxon>Cytophagia</taxon>
        <taxon>Cytophagales</taxon>
        <taxon>Leadbetterellaceae</taxon>
        <taxon>Arcticibacterium</taxon>
    </lineage>
</organism>
<evidence type="ECO:0000256" key="6">
    <source>
        <dbReference type="ARBA" id="ARBA00022645"/>
    </source>
</evidence>
<dbReference type="AlphaFoldDB" id="A0A2Z4G9M1"/>
<dbReference type="KEGG" id="als:DJ013_06195"/>
<evidence type="ECO:0000313" key="22">
    <source>
        <dbReference type="EMBL" id="AWV97780.1"/>
    </source>
</evidence>
<evidence type="ECO:0000256" key="7">
    <source>
        <dbReference type="ARBA" id="ARBA00022670"/>
    </source>
</evidence>
<keyword evidence="10" id="KW-0378">Hydrolase</keyword>
<evidence type="ECO:0000256" key="11">
    <source>
        <dbReference type="ARBA" id="ARBA00022960"/>
    </source>
</evidence>
<sequence>MKIPQVGILAEGKFKKLINFFYLFFFGGIGLFIVYLLAVNFNLFWLFGKMASVDDLDNPKSEIATEVISSDGKVIGKFFYENRSPADWDELSPYLIDALISTEDVRFTKHGGIDARAMIRVLTGVLTMNHKGGGSTITQQLAKNLFRLRMDESYQGILYEVPLLRTLIIKTKEWITCVKLEKRYTKKEIMKMYLDTIEFSSGAHGIKSATKTYFQKSPSELTVNEAALLIGMIQNPSRFNPKFRPQYAKPRRNVVLAQMVKYGKLAKSDFDQLKEEDIVLDYSPDSHNNGPAPYFRQFLKDWAKKEIQKFGYKPEDLYTKGFKIYTTIDSRMQTYAEEAMEEHMAKQQKLFDDHWKGRNPWVQRRNAESSNGYVEIPGFIESVAKRTQIYRDLKKKFGNDEKKIFAEMDKPTDMTVFTWEGEKDTTMSHMDSIRYYKRFLNMGLMAMDPRNGNIKAWVGGINFKHFKYDHVEQSKRQPGSTFKPFVYVTAIDNGFSTCEEVVDEPITFGAEDGLVGKTYTPKNSDGKYSYRSLTLRKALGESVNSVSARLIKQFKPSNVIKMAHQLGIKSELPDSPSLCLGVGEVSLFEMLGGYSVFANGGKYTEPLFVTRIEDKHGELIREYLPDQKEVLSSESAYKMIHLMKGSTISGGTSAGLGRYGVLTGNEVAGKTGTTSNYSDGWFMGLTSNLVAGVWSGASDRAIHFRSITYGQGARMALPAWGLFMQKVYADKDLEFGKSTFNIPPGIRVSGDCIFSPGETFRRPSDGTEGANPGRVKADDDEEML</sequence>
<evidence type="ECO:0000256" key="1">
    <source>
        <dbReference type="ARBA" id="ARBA00004236"/>
    </source>
</evidence>
<feature type="domain" description="Glycosyl transferase family 51" evidence="21">
    <location>
        <begin position="72"/>
        <end position="259"/>
    </location>
</feature>
<keyword evidence="6" id="KW-0121">Carboxypeptidase</keyword>
<dbReference type="InterPro" id="IPR050396">
    <property type="entry name" value="Glycosyltr_51/Transpeptidase"/>
</dbReference>
<evidence type="ECO:0000256" key="10">
    <source>
        <dbReference type="ARBA" id="ARBA00022801"/>
    </source>
</evidence>
<evidence type="ECO:0000256" key="9">
    <source>
        <dbReference type="ARBA" id="ARBA00022679"/>
    </source>
</evidence>
<dbReference type="InterPro" id="IPR023346">
    <property type="entry name" value="Lysozyme-like_dom_sf"/>
</dbReference>
<keyword evidence="11" id="KW-0133">Cell shape</keyword>
<comment type="pathway">
    <text evidence="2">Cell wall biogenesis; peptidoglycan biosynthesis.</text>
</comment>
<evidence type="ECO:0000256" key="12">
    <source>
        <dbReference type="ARBA" id="ARBA00022984"/>
    </source>
</evidence>
<feature type="domain" description="Penicillin-binding protein transpeptidase" evidence="20">
    <location>
        <begin position="443"/>
        <end position="685"/>
    </location>
</feature>
<dbReference type="GO" id="GO:0008955">
    <property type="term" value="F:peptidoglycan glycosyltransferase activity"/>
    <property type="evidence" value="ECO:0007669"/>
    <property type="project" value="UniProtKB-EC"/>
</dbReference>
<keyword evidence="14" id="KW-0511">Multifunctional enzyme</keyword>
<dbReference type="PANTHER" id="PTHR32282">
    <property type="entry name" value="BINDING PROTEIN TRANSPEPTIDASE, PUTATIVE-RELATED"/>
    <property type="match status" value="1"/>
</dbReference>
<evidence type="ECO:0000256" key="3">
    <source>
        <dbReference type="ARBA" id="ARBA00007090"/>
    </source>
</evidence>
<evidence type="ECO:0000256" key="4">
    <source>
        <dbReference type="ARBA" id="ARBA00007739"/>
    </source>
</evidence>
<keyword evidence="8" id="KW-0328">Glycosyltransferase</keyword>
<dbReference type="Gene3D" id="1.10.3810.10">
    <property type="entry name" value="Biosynthetic peptidoglycan transglycosylase-like"/>
    <property type="match status" value="1"/>
</dbReference>
<evidence type="ECO:0000256" key="8">
    <source>
        <dbReference type="ARBA" id="ARBA00022676"/>
    </source>
</evidence>
<comment type="similarity">
    <text evidence="4">In the N-terminal section; belongs to the glycosyltransferase 51 family.</text>
</comment>
<keyword evidence="23" id="KW-1185">Reference proteome</keyword>
<evidence type="ECO:0000256" key="2">
    <source>
        <dbReference type="ARBA" id="ARBA00004752"/>
    </source>
</evidence>
<dbReference type="RefSeq" id="WP_111370882.1">
    <property type="nucleotide sequence ID" value="NZ_CP029480.1"/>
</dbReference>
<evidence type="ECO:0000256" key="18">
    <source>
        <dbReference type="SAM" id="MobiDB-lite"/>
    </source>
</evidence>
<evidence type="ECO:0000256" key="5">
    <source>
        <dbReference type="ARBA" id="ARBA00022475"/>
    </source>
</evidence>
<feature type="transmembrane region" description="Helical" evidence="19">
    <location>
        <begin position="20"/>
        <end position="47"/>
    </location>
</feature>
<comment type="catalytic activity">
    <reaction evidence="16">
        <text>Preferential cleavage: (Ac)2-L-Lys-D-Ala-|-D-Ala. Also transpeptidation of peptidyl-alanyl moieties that are N-acyl substituents of D-alanine.</text>
        <dbReference type="EC" id="3.4.16.4"/>
    </reaction>
</comment>
<dbReference type="InterPro" id="IPR001264">
    <property type="entry name" value="Glyco_trans_51"/>
</dbReference>
<dbReference type="InterPro" id="IPR036950">
    <property type="entry name" value="PBP_transglycosylase"/>
</dbReference>
<proteinExistence type="inferred from homology"/>
<dbReference type="GO" id="GO:0009252">
    <property type="term" value="P:peptidoglycan biosynthetic process"/>
    <property type="evidence" value="ECO:0007669"/>
    <property type="project" value="UniProtKB-KW"/>
</dbReference>
<evidence type="ECO:0000259" key="20">
    <source>
        <dbReference type="Pfam" id="PF00905"/>
    </source>
</evidence>
<dbReference type="OrthoDB" id="9766909at2"/>
<gene>
    <name evidence="22" type="ORF">DJ013_06195</name>
</gene>
<dbReference type="InterPro" id="IPR012338">
    <property type="entry name" value="Beta-lactam/transpept-like"/>
</dbReference>
<dbReference type="GO" id="GO:0008360">
    <property type="term" value="P:regulation of cell shape"/>
    <property type="evidence" value="ECO:0007669"/>
    <property type="project" value="UniProtKB-KW"/>
</dbReference>
<keyword evidence="19" id="KW-1133">Transmembrane helix</keyword>
<dbReference type="Gene3D" id="3.40.710.10">
    <property type="entry name" value="DD-peptidase/beta-lactamase superfamily"/>
    <property type="match status" value="2"/>
</dbReference>